<feature type="transmembrane region" description="Helical" evidence="9">
    <location>
        <begin position="325"/>
        <end position="344"/>
    </location>
</feature>
<feature type="transmembrane region" description="Helical" evidence="9">
    <location>
        <begin position="258"/>
        <end position="278"/>
    </location>
</feature>
<dbReference type="GO" id="GO:0016758">
    <property type="term" value="F:hexosyltransferase activity"/>
    <property type="evidence" value="ECO:0007669"/>
    <property type="project" value="InterPro"/>
</dbReference>
<feature type="transmembrane region" description="Helical" evidence="9">
    <location>
        <begin position="157"/>
        <end position="175"/>
    </location>
</feature>
<evidence type="ECO:0000256" key="2">
    <source>
        <dbReference type="ARBA" id="ARBA00022475"/>
    </source>
</evidence>
<keyword evidence="5 9" id="KW-1133">Transmembrane helix</keyword>
<evidence type="ECO:0000256" key="4">
    <source>
        <dbReference type="ARBA" id="ARBA00022692"/>
    </source>
</evidence>
<keyword evidence="4 9" id="KW-0812">Transmembrane</keyword>
<protein>
    <submittedName>
        <fullName evidence="10">DUF2029 domain-containing protein</fullName>
    </submittedName>
</protein>
<feature type="compositionally biased region" description="Low complexity" evidence="8">
    <location>
        <begin position="531"/>
        <end position="576"/>
    </location>
</feature>
<evidence type="ECO:0000313" key="11">
    <source>
        <dbReference type="Proteomes" id="UP000697710"/>
    </source>
</evidence>
<sequence length="576" mass="62670">MSQAEKGTRSDESRWGITGGEHEDKESGVPFDQTPTQESPRVGVKPWAWDRAVLIAGLLIHLVLFVSVFRQPLDVNDHPDRRAITWSLYHNSIHRIGPGADFFAVYHAGIAARQGRNPYAQDESPTVTPYFYPYRYLPLMGPTFGRWLTIVAPLASYRLWLVFCEVVLGLLLWVFWRQWTKLPRVRLGRAVTSAALLLSTPYFLELHMGQFTFVMGAFCALAFIWTEPALRRVVGRDAATDTPRSGPGSANRARQAMAGLLFFAASLLKILPLVMLPALLRRRVLLIAGGLAGLVAVATAYPYFSHHPDQWHTFKELNFGSPIPTMAGGNYSLLFLNLLSGMAIGSVPTVEQFDRMAFLFRIILMTATVVLVLASRNRSVELKASALFLGHFVTYGHIWEHHLSALVVIGCLMLLHLTPHDDGPFPLRDPIEDSPSELGEVASTGPETSHRQRRPWAGALTLTALALLVLPTPWPLFDTAKDPSVFDPSRGWSVWTNIGITASKVIPVVLLYAVACVSLLRRSSDHPPVFGTGAAPPGGAPAEGAATGAAPAENAAAGTTATGAPASASGEPPLTT</sequence>
<feature type="transmembrane region" description="Helical" evidence="9">
    <location>
        <begin position="48"/>
        <end position="69"/>
    </location>
</feature>
<comment type="subcellular location">
    <subcellularLocation>
        <location evidence="1">Cell membrane</location>
        <topology evidence="1">Multi-pass membrane protein</topology>
    </subcellularLocation>
</comment>
<dbReference type="AlphaFoldDB" id="A0A956LVQ8"/>
<dbReference type="GO" id="GO:0005886">
    <property type="term" value="C:plasma membrane"/>
    <property type="evidence" value="ECO:0007669"/>
    <property type="project" value="UniProtKB-SubCell"/>
</dbReference>
<evidence type="ECO:0000256" key="1">
    <source>
        <dbReference type="ARBA" id="ARBA00004651"/>
    </source>
</evidence>
<feature type="transmembrane region" description="Helical" evidence="9">
    <location>
        <begin position="356"/>
        <end position="374"/>
    </location>
</feature>
<dbReference type="Proteomes" id="UP000697710">
    <property type="component" value="Unassembled WGS sequence"/>
</dbReference>
<evidence type="ECO:0000313" key="10">
    <source>
        <dbReference type="EMBL" id="MCA9726489.1"/>
    </source>
</evidence>
<feature type="transmembrane region" description="Helical" evidence="9">
    <location>
        <begin position="456"/>
        <end position="474"/>
    </location>
</feature>
<evidence type="ECO:0000256" key="9">
    <source>
        <dbReference type="SAM" id="Phobius"/>
    </source>
</evidence>
<name>A0A956LVQ8_UNCEI</name>
<feature type="transmembrane region" description="Helical" evidence="9">
    <location>
        <begin position="210"/>
        <end position="226"/>
    </location>
</feature>
<evidence type="ECO:0000256" key="3">
    <source>
        <dbReference type="ARBA" id="ARBA00022679"/>
    </source>
</evidence>
<keyword evidence="3" id="KW-0808">Transferase</keyword>
<gene>
    <name evidence="10" type="ORF">KC729_02330</name>
</gene>
<reference evidence="10" key="2">
    <citation type="journal article" date="2021" name="Microbiome">
        <title>Successional dynamics and alternative stable states in a saline activated sludge microbial community over 9 years.</title>
        <authorList>
            <person name="Wang Y."/>
            <person name="Ye J."/>
            <person name="Ju F."/>
            <person name="Liu L."/>
            <person name="Boyd J.A."/>
            <person name="Deng Y."/>
            <person name="Parks D.H."/>
            <person name="Jiang X."/>
            <person name="Yin X."/>
            <person name="Woodcroft B.J."/>
            <person name="Tyson G.W."/>
            <person name="Hugenholtz P."/>
            <person name="Polz M.F."/>
            <person name="Zhang T."/>
        </authorList>
    </citation>
    <scope>NUCLEOTIDE SEQUENCE</scope>
    <source>
        <strain evidence="10">HKST-UBA01</strain>
    </source>
</reference>
<dbReference type="InterPro" id="IPR018584">
    <property type="entry name" value="GT87"/>
</dbReference>
<keyword evidence="6 9" id="KW-0472">Membrane</keyword>
<reference evidence="10" key="1">
    <citation type="submission" date="2020-04" db="EMBL/GenBank/DDBJ databases">
        <authorList>
            <person name="Zhang T."/>
        </authorList>
    </citation>
    <scope>NUCLEOTIDE SEQUENCE</scope>
    <source>
        <strain evidence="10">HKST-UBA01</strain>
    </source>
</reference>
<comment type="caution">
    <text evidence="10">The sequence shown here is derived from an EMBL/GenBank/DDBJ whole genome shotgun (WGS) entry which is preliminary data.</text>
</comment>
<feature type="region of interest" description="Disordered" evidence="8">
    <location>
        <begin position="1"/>
        <end position="41"/>
    </location>
</feature>
<feature type="region of interest" description="Disordered" evidence="8">
    <location>
        <begin position="526"/>
        <end position="576"/>
    </location>
</feature>
<keyword evidence="2" id="KW-1003">Cell membrane</keyword>
<evidence type="ECO:0000256" key="5">
    <source>
        <dbReference type="ARBA" id="ARBA00022989"/>
    </source>
</evidence>
<organism evidence="10 11">
    <name type="scientific">Eiseniibacteriota bacterium</name>
    <dbReference type="NCBI Taxonomy" id="2212470"/>
    <lineage>
        <taxon>Bacteria</taxon>
        <taxon>Candidatus Eiseniibacteriota</taxon>
    </lineage>
</organism>
<accession>A0A956LVQ8</accession>
<feature type="compositionally biased region" description="Basic and acidic residues" evidence="8">
    <location>
        <begin position="1"/>
        <end position="27"/>
    </location>
</feature>
<evidence type="ECO:0000256" key="7">
    <source>
        <dbReference type="ARBA" id="ARBA00024033"/>
    </source>
</evidence>
<evidence type="ECO:0000256" key="6">
    <source>
        <dbReference type="ARBA" id="ARBA00023136"/>
    </source>
</evidence>
<dbReference type="EMBL" id="JAGQHR010000035">
    <property type="protein sequence ID" value="MCA9726489.1"/>
    <property type="molecule type" value="Genomic_DNA"/>
</dbReference>
<feature type="transmembrane region" description="Helical" evidence="9">
    <location>
        <begin position="284"/>
        <end position="304"/>
    </location>
</feature>
<proteinExistence type="inferred from homology"/>
<evidence type="ECO:0000256" key="8">
    <source>
        <dbReference type="SAM" id="MobiDB-lite"/>
    </source>
</evidence>
<feature type="transmembrane region" description="Helical" evidence="9">
    <location>
        <begin position="494"/>
        <end position="520"/>
    </location>
</feature>
<dbReference type="Pfam" id="PF09594">
    <property type="entry name" value="GT87"/>
    <property type="match status" value="1"/>
</dbReference>
<comment type="similarity">
    <text evidence="7">Belongs to the glycosyltransferase 87 family.</text>
</comment>